<evidence type="ECO:0000259" key="7">
    <source>
        <dbReference type="Pfam" id="PF00350"/>
    </source>
</evidence>
<dbReference type="InterPro" id="IPR027417">
    <property type="entry name" value="P-loop_NTPase"/>
</dbReference>
<keyword evidence="3" id="KW-0378">Hydrolase</keyword>
<evidence type="ECO:0000256" key="1">
    <source>
        <dbReference type="ARBA" id="ARBA00004370"/>
    </source>
</evidence>
<dbReference type="InterPro" id="IPR045063">
    <property type="entry name" value="Dynamin_N"/>
</dbReference>
<evidence type="ECO:0000256" key="4">
    <source>
        <dbReference type="ARBA" id="ARBA00023134"/>
    </source>
</evidence>
<dbReference type="AlphaFoldDB" id="A0A2T0RZ42"/>
<dbReference type="Pfam" id="PF00350">
    <property type="entry name" value="Dynamin_N"/>
    <property type="match status" value="1"/>
</dbReference>
<keyword evidence="2" id="KW-0547">Nucleotide-binding</keyword>
<dbReference type="Proteomes" id="UP000239480">
    <property type="component" value="Unassembled WGS sequence"/>
</dbReference>
<gene>
    <name evidence="8" type="ORF">CLV78_101515</name>
</gene>
<sequence>MYRDEGSYSNGIPVTEPGGQTPEVARQAATPSGPLVRMCLEGLSPLLAQRAEVLGVLDDLIACGDRATAEAGQRQHRSLLALEPAVTMIGQVKAGKTSLVNAMVGEPGLLPADVNPWTSVVTSLHIGPQASTASYAARFTFFDPEDWDRLTHKGGRVGELAGRSGAEEEAEKVRAQIDAMREKTRRRLGRKFELLLGTSHTYGTLTQDLVERYVCLGDDFLDEESAAGAETQGRFADITKAADLRLPRNDWPMGLCLRDTPGVNDTFMMREQITIGAIRDSRLCVVVLSAHQALSSVDMALIRLIANVQSREVIIFVNRIDELADPARQIEEIRDSIRANLKAHQGPHEAQIIFGSAQWATLALQGDFSILDGESSDVLLSYAEHVIGKLDRDFEPLELIWWLSGVPALYAAIWNRVLEGAGRERIQSVARSAMNLAVGIKAAAASDPQQAMAAHAGKIDVDAMVRELDGAEARVLSELDTALTGALSAADSRLDRAHHSFLDRATAALIQHLDLYGELAPWKYDPTGLRLLLRSGYQVFVRQARGAGKAAGEQAASEIAGIYACAIGRPPGDFQVQPPTLPTFAPPVLLGQTIALDLGGSWWRRWWSRRRGYKAFAPEFHQMIEAETRPIVQGLKETHCAAAAEQLRQTLREYFADQRMVFAGLGRSEDTASRGGAPSETSPEQIEKAVVRLSRFAA</sequence>
<dbReference type="OrthoDB" id="7927795at2"/>
<dbReference type="Gene3D" id="3.40.50.300">
    <property type="entry name" value="P-loop containing nucleotide triphosphate hydrolases"/>
    <property type="match status" value="1"/>
</dbReference>
<evidence type="ECO:0000256" key="5">
    <source>
        <dbReference type="ARBA" id="ARBA00023136"/>
    </source>
</evidence>
<keyword evidence="4" id="KW-0342">GTP-binding</keyword>
<comment type="subcellular location">
    <subcellularLocation>
        <location evidence="1">Membrane</location>
    </subcellularLocation>
</comment>
<accession>A0A2T0RZ42</accession>
<organism evidence="8 9">
    <name type="scientific">Aliiruegeria haliotis</name>
    <dbReference type="NCBI Taxonomy" id="1280846"/>
    <lineage>
        <taxon>Bacteria</taxon>
        <taxon>Pseudomonadati</taxon>
        <taxon>Pseudomonadota</taxon>
        <taxon>Alphaproteobacteria</taxon>
        <taxon>Rhodobacterales</taxon>
        <taxon>Roseobacteraceae</taxon>
        <taxon>Aliiruegeria</taxon>
    </lineage>
</organism>
<evidence type="ECO:0000313" key="8">
    <source>
        <dbReference type="EMBL" id="PRY26420.1"/>
    </source>
</evidence>
<dbReference type="PANTHER" id="PTHR10465">
    <property type="entry name" value="TRANSMEMBRANE GTPASE FZO1"/>
    <property type="match status" value="1"/>
</dbReference>
<comment type="caution">
    <text evidence="8">The sequence shown here is derived from an EMBL/GenBank/DDBJ whole genome shotgun (WGS) entry which is preliminary data.</text>
</comment>
<feature type="domain" description="Dynamin N-terminal" evidence="7">
    <location>
        <begin position="86"/>
        <end position="318"/>
    </location>
</feature>
<keyword evidence="9" id="KW-1185">Reference proteome</keyword>
<evidence type="ECO:0000313" key="9">
    <source>
        <dbReference type="Proteomes" id="UP000239480"/>
    </source>
</evidence>
<dbReference type="EMBL" id="PVTD01000001">
    <property type="protein sequence ID" value="PRY26420.1"/>
    <property type="molecule type" value="Genomic_DNA"/>
</dbReference>
<evidence type="ECO:0000256" key="6">
    <source>
        <dbReference type="SAM" id="MobiDB-lite"/>
    </source>
</evidence>
<evidence type="ECO:0000256" key="2">
    <source>
        <dbReference type="ARBA" id="ARBA00022741"/>
    </source>
</evidence>
<dbReference type="InterPro" id="IPR027094">
    <property type="entry name" value="Mitofusin_fam"/>
</dbReference>
<keyword evidence="5" id="KW-0472">Membrane</keyword>
<dbReference type="PANTHER" id="PTHR10465:SF0">
    <property type="entry name" value="SARCALUMENIN"/>
    <property type="match status" value="1"/>
</dbReference>
<dbReference type="GO" id="GO:0016020">
    <property type="term" value="C:membrane"/>
    <property type="evidence" value="ECO:0007669"/>
    <property type="project" value="UniProtKB-SubCell"/>
</dbReference>
<feature type="region of interest" description="Disordered" evidence="6">
    <location>
        <begin position="1"/>
        <end position="29"/>
    </location>
</feature>
<protein>
    <submittedName>
        <fullName evidence="8">Dynamin family protein</fullName>
    </submittedName>
</protein>
<reference evidence="8 9" key="1">
    <citation type="submission" date="2018-03" db="EMBL/GenBank/DDBJ databases">
        <title>Genomic Encyclopedia of Archaeal and Bacterial Type Strains, Phase II (KMG-II): from individual species to whole genera.</title>
        <authorList>
            <person name="Goeker M."/>
        </authorList>
    </citation>
    <scope>NUCLEOTIDE SEQUENCE [LARGE SCALE GENOMIC DNA]</scope>
    <source>
        <strain evidence="8 9">DSM 29328</strain>
    </source>
</reference>
<dbReference type="GO" id="GO:0005525">
    <property type="term" value="F:GTP binding"/>
    <property type="evidence" value="ECO:0007669"/>
    <property type="project" value="UniProtKB-KW"/>
</dbReference>
<dbReference type="SUPFAM" id="SSF52540">
    <property type="entry name" value="P-loop containing nucleoside triphosphate hydrolases"/>
    <property type="match status" value="1"/>
</dbReference>
<dbReference type="RefSeq" id="WP_106203186.1">
    <property type="nucleotide sequence ID" value="NZ_PVTD01000001.1"/>
</dbReference>
<name>A0A2T0RZ42_9RHOB</name>
<dbReference type="GO" id="GO:0003924">
    <property type="term" value="F:GTPase activity"/>
    <property type="evidence" value="ECO:0007669"/>
    <property type="project" value="InterPro"/>
</dbReference>
<evidence type="ECO:0000256" key="3">
    <source>
        <dbReference type="ARBA" id="ARBA00022801"/>
    </source>
</evidence>
<proteinExistence type="predicted"/>